<accession>A0ACD5YFT0</accession>
<reference evidence="1" key="2">
    <citation type="submission" date="2025-09" db="UniProtKB">
        <authorList>
            <consortium name="EnsemblPlants"/>
        </authorList>
    </citation>
    <scope>IDENTIFICATION</scope>
</reference>
<name>A0ACD5YFT0_AVESA</name>
<dbReference type="EnsemblPlants" id="AVESA.00010b.r2.5DG0967560.1">
    <property type="protein sequence ID" value="AVESA.00010b.r2.5DG0967560.1.CDS.1"/>
    <property type="gene ID" value="AVESA.00010b.r2.5DG0967560"/>
</dbReference>
<protein>
    <submittedName>
        <fullName evidence="1">Uncharacterized protein</fullName>
    </submittedName>
</protein>
<keyword evidence="2" id="KW-1185">Reference proteome</keyword>
<dbReference type="Proteomes" id="UP001732700">
    <property type="component" value="Chromosome 5D"/>
</dbReference>
<proteinExistence type="predicted"/>
<reference evidence="1" key="1">
    <citation type="submission" date="2021-05" db="EMBL/GenBank/DDBJ databases">
        <authorList>
            <person name="Scholz U."/>
            <person name="Mascher M."/>
            <person name="Fiebig A."/>
        </authorList>
    </citation>
    <scope>NUCLEOTIDE SEQUENCE [LARGE SCALE GENOMIC DNA]</scope>
</reference>
<organism evidence="1 2">
    <name type="scientific">Avena sativa</name>
    <name type="common">Oat</name>
    <dbReference type="NCBI Taxonomy" id="4498"/>
    <lineage>
        <taxon>Eukaryota</taxon>
        <taxon>Viridiplantae</taxon>
        <taxon>Streptophyta</taxon>
        <taxon>Embryophyta</taxon>
        <taxon>Tracheophyta</taxon>
        <taxon>Spermatophyta</taxon>
        <taxon>Magnoliopsida</taxon>
        <taxon>Liliopsida</taxon>
        <taxon>Poales</taxon>
        <taxon>Poaceae</taxon>
        <taxon>BOP clade</taxon>
        <taxon>Pooideae</taxon>
        <taxon>Poodae</taxon>
        <taxon>Poeae</taxon>
        <taxon>Poeae Chloroplast Group 1 (Aveneae type)</taxon>
        <taxon>Aveninae</taxon>
        <taxon>Avena</taxon>
    </lineage>
</organism>
<evidence type="ECO:0000313" key="2">
    <source>
        <dbReference type="Proteomes" id="UP001732700"/>
    </source>
</evidence>
<sequence length="426" mass="46223">MDQVSFLLLGTPIRSRRVRPGRQTSLLLFLLSSAPFLLPIPIPTTTPTPPTSPAAPAMTSKHTTTPPPRDLQITTTTTTTTSSPSSSSAVTLHHLSSSSTRPPSRIASASGQNQACAACKYQRRKCNPDCPLARYFPADQQRRFLNAHRLFGVGNIQRTLRETPPELRNDAMRALIYHAEVRAYDPVGGCYRLVELHDRQLFILQAELEALNQHLEACRGKIRQTEQPLLDDGSGSGSGMMMLVGAGPHVSDMPAEDALYAAAAAHEIDYGQPSSADHYILAAADQAPHQLYDYAYSYYDGAAGDETSSHAWTNNMQHYGNNNNGIIVKDDGSPVASLGDDLIETTQFVDVFDVKPDIAGAATAVGMEHDAGSDDSFDHHQLEEKMVATVVKHELLDHQHQAASQMAAESSAAVSRCQLELGFSSF</sequence>
<evidence type="ECO:0000313" key="1">
    <source>
        <dbReference type="EnsemblPlants" id="AVESA.00010b.r2.5DG0967560.1.CDS.1"/>
    </source>
</evidence>